<proteinExistence type="predicted"/>
<gene>
    <name evidence="1" type="ORF">E4680_09405</name>
</gene>
<evidence type="ECO:0000313" key="1">
    <source>
        <dbReference type="EMBL" id="TFZ82219.1"/>
    </source>
</evidence>
<evidence type="ECO:0000313" key="2">
    <source>
        <dbReference type="Proteomes" id="UP000297890"/>
    </source>
</evidence>
<keyword evidence="2" id="KW-1185">Reference proteome</keyword>
<dbReference type="AlphaFoldDB" id="A0A4Z0F8T6"/>
<dbReference type="Gene3D" id="3.10.450.50">
    <property type="match status" value="1"/>
</dbReference>
<sequence>MRDADHDCEFAGRIAANWIAAWHRRDLEAILGQCTQDVEISSPDITAMPSHRDGVLRGRTTVGAYWAGRLIDHPGKRYGDALGIYLGAGRILLHNQTDHAPIVELLEFDPEGRIMRATMHAVL</sequence>
<comment type="caution">
    <text evidence="1">The sequence shown here is derived from an EMBL/GenBank/DDBJ whole genome shotgun (WGS) entry which is preliminary data.</text>
</comment>
<dbReference type="EMBL" id="SRIO01000011">
    <property type="protein sequence ID" value="TFZ82219.1"/>
    <property type="molecule type" value="Genomic_DNA"/>
</dbReference>
<organism evidence="1 2">
    <name type="scientific">Candidatus Macondimonas diazotrophica</name>
    <dbReference type="NCBI Taxonomy" id="2305248"/>
    <lineage>
        <taxon>Bacteria</taxon>
        <taxon>Pseudomonadati</taxon>
        <taxon>Pseudomonadota</taxon>
        <taxon>Gammaproteobacteria</taxon>
        <taxon>Chromatiales</taxon>
        <taxon>Ectothiorhodospiraceae</taxon>
        <taxon>Candidatus Macondimonas</taxon>
    </lineage>
</organism>
<accession>A0A4Z0F8T6</accession>
<evidence type="ECO:0008006" key="3">
    <source>
        <dbReference type="Google" id="ProtNLM"/>
    </source>
</evidence>
<dbReference type="InterPro" id="IPR032710">
    <property type="entry name" value="NTF2-like_dom_sf"/>
</dbReference>
<dbReference type="Proteomes" id="UP000297890">
    <property type="component" value="Unassembled WGS sequence"/>
</dbReference>
<dbReference type="SUPFAM" id="SSF54427">
    <property type="entry name" value="NTF2-like"/>
    <property type="match status" value="1"/>
</dbReference>
<reference evidence="1 2" key="1">
    <citation type="journal article" date="2019" name="ISME J.">
        <title>Candidatus Macondimonas diazotrophica, a novel gammaproteobacterial genus dominating crude-oil-contaminated coastal sediments.</title>
        <authorList>
            <person name="Karthikeyan S."/>
            <person name="Konstantinidis K."/>
        </authorList>
    </citation>
    <scope>NUCLEOTIDE SEQUENCE [LARGE SCALE GENOMIC DNA]</scope>
    <source>
        <strain evidence="1 2">KTK01</strain>
    </source>
</reference>
<dbReference type="OrthoDB" id="13610at2"/>
<dbReference type="RefSeq" id="WP_135282147.1">
    <property type="nucleotide sequence ID" value="NZ_SRIO01000011.1"/>
</dbReference>
<protein>
    <recommendedName>
        <fullName evidence="3">Nuclear transport factor 2 family protein</fullName>
    </recommendedName>
</protein>
<name>A0A4Z0F8T6_9GAMM</name>